<gene>
    <name evidence="4" type="primary">SMLR1</name>
</gene>
<evidence type="ECO:0000313" key="3">
    <source>
        <dbReference type="Proteomes" id="UP000504624"/>
    </source>
</evidence>
<evidence type="ECO:0000256" key="2">
    <source>
        <dbReference type="SAM" id="Phobius"/>
    </source>
</evidence>
<keyword evidence="2" id="KW-0472">Membrane</keyword>
<dbReference type="Proteomes" id="UP000504624">
    <property type="component" value="Unplaced"/>
</dbReference>
<keyword evidence="2" id="KW-1133">Transmembrane helix</keyword>
<keyword evidence="3" id="KW-1185">Reference proteome</keyword>
<dbReference type="OrthoDB" id="9048909at2759"/>
<keyword evidence="2" id="KW-0812">Transmembrane</keyword>
<evidence type="ECO:0000313" key="4">
    <source>
        <dbReference type="RefSeq" id="XP_017684045.1"/>
    </source>
</evidence>
<feature type="transmembrane region" description="Helical" evidence="2">
    <location>
        <begin position="17"/>
        <end position="38"/>
    </location>
</feature>
<dbReference type="CTD" id="100507203"/>
<dbReference type="RefSeq" id="XP_017684045.1">
    <property type="nucleotide sequence ID" value="XM_017828556.1"/>
</dbReference>
<protein>
    <submittedName>
        <fullName evidence="4">Small leucine-rich protein 1</fullName>
    </submittedName>
</protein>
<proteinExistence type="predicted"/>
<sequence length="95" mass="11147">MSMSYIFSVFLRELPGYVLFAGIFMPVTLLLLLLIAYFRIKLREVDEELATAQDPRNALLNHRGQWKKPRRSGQKDNKYKNSRTFKGVSRLRKQA</sequence>
<name>A0A6J0IBJ3_9PASS</name>
<feature type="region of interest" description="Disordered" evidence="1">
    <location>
        <begin position="61"/>
        <end position="95"/>
    </location>
</feature>
<accession>A0A6J0IBJ3</accession>
<reference evidence="4" key="1">
    <citation type="submission" date="2025-08" db="UniProtKB">
        <authorList>
            <consortium name="RefSeq"/>
        </authorList>
    </citation>
    <scope>IDENTIFICATION</scope>
</reference>
<organism evidence="3 4">
    <name type="scientific">Lepidothrix coronata</name>
    <name type="common">blue-crowned manakin</name>
    <dbReference type="NCBI Taxonomy" id="321398"/>
    <lineage>
        <taxon>Eukaryota</taxon>
        <taxon>Metazoa</taxon>
        <taxon>Chordata</taxon>
        <taxon>Craniata</taxon>
        <taxon>Vertebrata</taxon>
        <taxon>Euteleostomi</taxon>
        <taxon>Archelosauria</taxon>
        <taxon>Archosauria</taxon>
        <taxon>Dinosauria</taxon>
        <taxon>Saurischia</taxon>
        <taxon>Theropoda</taxon>
        <taxon>Coelurosauria</taxon>
        <taxon>Aves</taxon>
        <taxon>Neognathae</taxon>
        <taxon>Neoaves</taxon>
        <taxon>Telluraves</taxon>
        <taxon>Australaves</taxon>
        <taxon>Passeriformes</taxon>
        <taxon>Pipridae</taxon>
        <taxon>Lepidothrix</taxon>
    </lineage>
</organism>
<dbReference type="GeneID" id="108504001"/>
<evidence type="ECO:0000256" key="1">
    <source>
        <dbReference type="SAM" id="MobiDB-lite"/>
    </source>
</evidence>
<dbReference type="AlphaFoldDB" id="A0A6J0IBJ3"/>